<organism evidence="1">
    <name type="scientific">Streptantibioticus silvisoli</name>
    <dbReference type="NCBI Taxonomy" id="2705255"/>
    <lineage>
        <taxon>Bacteria</taxon>
        <taxon>Bacillati</taxon>
        <taxon>Actinomycetota</taxon>
        <taxon>Actinomycetes</taxon>
        <taxon>Kitasatosporales</taxon>
        <taxon>Streptomycetaceae</taxon>
        <taxon>Streptantibioticus</taxon>
    </lineage>
</organism>
<sequence length="206" mass="21435">MTAPSSWPPCLPGAGEHLAHALPTDGHFLGEPAAVWACLADDHGGAQPASRLMELLARRLPRRGTTRPLGAATGTATALWRAALDANLPPGALADAGHFAAALPDAVWLPLARRSAAHTPAQARADKVAERAAAHPREPDALLLAAHLLTRPAPEDAADVRRHARTLLQAAEALPAPDRPAEAEQLRRALVEAGEVDLAPTPAPTD</sequence>
<name>A0AA90H2B2_9ACTN</name>
<dbReference type="EMBL" id="JABXJJ020000009">
    <property type="protein sequence ID" value="MDI5969370.1"/>
    <property type="molecule type" value="Genomic_DNA"/>
</dbReference>
<reference evidence="1" key="1">
    <citation type="submission" date="2023-05" db="EMBL/GenBank/DDBJ databases">
        <title>Streptantibioticus silvisoli sp. nov., acidotolerant actinomycetes 1 from pine litter.</title>
        <authorList>
            <person name="Swiecimska M."/>
            <person name="Golinska P."/>
            <person name="Sangal V."/>
            <person name="Wachnowicz B."/>
            <person name="Goodfellow M."/>
        </authorList>
    </citation>
    <scope>NUCLEOTIDE SEQUENCE</scope>
    <source>
        <strain evidence="1">SL13</strain>
    </source>
</reference>
<accession>A0AA90H2B2</accession>
<evidence type="ECO:0000313" key="1">
    <source>
        <dbReference type="EMBL" id="MDI5969370.1"/>
    </source>
</evidence>
<proteinExistence type="predicted"/>
<dbReference type="AlphaFoldDB" id="A0AA90H2B2"/>
<gene>
    <name evidence="1" type="ORF">POF50_008420</name>
</gene>
<comment type="caution">
    <text evidence="1">The sequence shown here is derived from an EMBL/GenBank/DDBJ whole genome shotgun (WGS) entry which is preliminary data.</text>
</comment>
<dbReference type="RefSeq" id="WP_282698588.1">
    <property type="nucleotide sequence ID" value="NZ_JABXJJ020000009.1"/>
</dbReference>
<protein>
    <submittedName>
        <fullName evidence="1">Uncharacterized protein</fullName>
    </submittedName>
</protein>